<feature type="transmembrane region" description="Helical" evidence="2">
    <location>
        <begin position="364"/>
        <end position="386"/>
    </location>
</feature>
<evidence type="ECO:0000256" key="2">
    <source>
        <dbReference type="SAM" id="Phobius"/>
    </source>
</evidence>
<evidence type="ECO:0000313" key="3">
    <source>
        <dbReference type="EMBL" id="ROW09308.1"/>
    </source>
</evidence>
<accession>A0A423X0E4</accession>
<feature type="transmembrane region" description="Helical" evidence="2">
    <location>
        <begin position="263"/>
        <end position="286"/>
    </location>
</feature>
<feature type="transmembrane region" description="Helical" evidence="2">
    <location>
        <begin position="337"/>
        <end position="357"/>
    </location>
</feature>
<organism evidence="3 4">
    <name type="scientific">Cytospora leucostoma</name>
    <dbReference type="NCBI Taxonomy" id="1230097"/>
    <lineage>
        <taxon>Eukaryota</taxon>
        <taxon>Fungi</taxon>
        <taxon>Dikarya</taxon>
        <taxon>Ascomycota</taxon>
        <taxon>Pezizomycotina</taxon>
        <taxon>Sordariomycetes</taxon>
        <taxon>Sordariomycetidae</taxon>
        <taxon>Diaporthales</taxon>
        <taxon>Cytosporaceae</taxon>
        <taxon>Cytospora</taxon>
    </lineage>
</organism>
<feature type="region of interest" description="Disordered" evidence="1">
    <location>
        <begin position="15"/>
        <end position="77"/>
    </location>
</feature>
<comment type="caution">
    <text evidence="3">The sequence shown here is derived from an EMBL/GenBank/DDBJ whole genome shotgun (WGS) entry which is preliminary data.</text>
</comment>
<evidence type="ECO:0000256" key="1">
    <source>
        <dbReference type="SAM" id="MobiDB-lite"/>
    </source>
</evidence>
<dbReference type="STRING" id="1230097.A0A423X0E4"/>
<dbReference type="EMBL" id="LKEB01000031">
    <property type="protein sequence ID" value="ROW09308.1"/>
    <property type="molecule type" value="Genomic_DNA"/>
</dbReference>
<reference evidence="3 4" key="1">
    <citation type="submission" date="2015-09" db="EMBL/GenBank/DDBJ databases">
        <title>Host preference determinants of Valsa canker pathogens revealed by comparative genomics.</title>
        <authorList>
            <person name="Yin Z."/>
            <person name="Huang L."/>
        </authorList>
    </citation>
    <scope>NUCLEOTIDE SEQUENCE [LARGE SCALE GENOMIC DNA]</scope>
    <source>
        <strain evidence="3 4">SXYLt</strain>
    </source>
</reference>
<sequence>MEDKRDDAVALDSAAFTAYGTAGAPPAGTLDSETTTTKSTKSSKTPTTTTTQHKPSSTKTTSTKSNESTTTSSPTAISTSTSEFQFVQLHNGRDIYRLQEDHFLAADFENICLSHNCQTECQNLTRVFTAHEGDLEYSSDGNPNDIPVTLFGICSNLANATNSAYTNGDSDVQSFFPNTLAEMDLHTQLITTNLTTCLSTTCEMTRQPSECVDYCRPEYLLQDSGLFKFSPGVFECANRLCSNTCGLPYANEDVFGVGVLISYYIQALLLFLLAAACIVSAAVQIWRLRRKPTVMGNTKLIEGNLENFLTTQCYFGVTAAIASLFMHPSKIDPLNGYALLAVTLMGCIAPVFTLLLLHSHEVKSWFGTTLCAISWLLNTIVFFMLVRNLTGSLENTKDVDDVLRGLFQTEFCGGSSAMVLCQQWTGSNPLGYVSGFYNKQTIPNIHNIPAIWAYATLVFLVLVASQLRYMGTTRGRTPTRGFAPQVQIGFMQRIQTRIRSLGSMFFLLLLTVILFSLSLGYQYRMVSTYEEMGVVDKDSWAFGQVVAVLFWAPVLLEAVKSYISTEAP</sequence>
<dbReference type="OrthoDB" id="4582561at2759"/>
<keyword evidence="2" id="KW-0472">Membrane</keyword>
<dbReference type="InParanoid" id="A0A423X0E4"/>
<feature type="transmembrane region" description="Helical" evidence="2">
    <location>
        <begin position="451"/>
        <end position="470"/>
    </location>
</feature>
<dbReference type="AlphaFoldDB" id="A0A423X0E4"/>
<protein>
    <submittedName>
        <fullName evidence="3">Uncharacterized protein</fullName>
    </submittedName>
</protein>
<feature type="transmembrane region" description="Helical" evidence="2">
    <location>
        <begin position="501"/>
        <end position="521"/>
    </location>
</feature>
<keyword evidence="2" id="KW-1133">Transmembrane helix</keyword>
<dbReference type="Proteomes" id="UP000285146">
    <property type="component" value="Unassembled WGS sequence"/>
</dbReference>
<feature type="transmembrane region" description="Helical" evidence="2">
    <location>
        <begin position="541"/>
        <end position="559"/>
    </location>
</feature>
<keyword evidence="2" id="KW-0812">Transmembrane</keyword>
<gene>
    <name evidence="3" type="ORF">VPNG_05831</name>
</gene>
<name>A0A423X0E4_9PEZI</name>
<feature type="transmembrane region" description="Helical" evidence="2">
    <location>
        <begin position="307"/>
        <end position="325"/>
    </location>
</feature>
<keyword evidence="4" id="KW-1185">Reference proteome</keyword>
<proteinExistence type="predicted"/>
<evidence type="ECO:0000313" key="4">
    <source>
        <dbReference type="Proteomes" id="UP000285146"/>
    </source>
</evidence>